<reference evidence="2 3" key="1">
    <citation type="journal article" date="2023" name="Hortic Res">
        <title>Pangenome of water caltrop reveals structural variations and asymmetric subgenome divergence after allopolyploidization.</title>
        <authorList>
            <person name="Zhang X."/>
            <person name="Chen Y."/>
            <person name="Wang L."/>
            <person name="Yuan Y."/>
            <person name="Fang M."/>
            <person name="Shi L."/>
            <person name="Lu R."/>
            <person name="Comes H.P."/>
            <person name="Ma Y."/>
            <person name="Chen Y."/>
            <person name="Huang G."/>
            <person name="Zhou Y."/>
            <person name="Zheng Z."/>
            <person name="Qiu Y."/>
        </authorList>
    </citation>
    <scope>NUCLEOTIDE SEQUENCE [LARGE SCALE GENOMIC DNA]</scope>
    <source>
        <strain evidence="2">F231</strain>
    </source>
</reference>
<comment type="caution">
    <text evidence="2">The sequence shown here is derived from an EMBL/GenBank/DDBJ whole genome shotgun (WGS) entry which is preliminary data.</text>
</comment>
<name>A0AAN7LPT1_TRANT</name>
<keyword evidence="3" id="KW-1185">Reference proteome</keyword>
<dbReference type="Pfam" id="PF20675">
    <property type="entry name" value="MPH2"/>
    <property type="match status" value="1"/>
</dbReference>
<dbReference type="Proteomes" id="UP001346149">
    <property type="component" value="Unassembled WGS sequence"/>
</dbReference>
<dbReference type="AlphaFoldDB" id="A0AAN7LPT1"/>
<gene>
    <name evidence="2" type="ORF">SAY86_017051</name>
</gene>
<sequence length="257" mass="28795">MAAPFLSTADSFLVKSSPSATQSSCYLYPLKHIPRSRISLCKAICGLPRVTKRDLSICLVTGLVFSLGARERPNNLANAAILEADDDVELLEKVKKDRKRRLERQGIVKSSKKETGYLQDLVYKLSEVGQAIERNDLPAASLVLGGSTETEWVKKANAAFTKLTSDPEEKTEVDAFNSSLASLISSGNLWRILSHVYQNLLFFFSSAGEERPFLHLTCYEITRQCLEICPLLMSPNSQWHILFGQKKQWVKLLFPLI</sequence>
<evidence type="ECO:0000313" key="3">
    <source>
        <dbReference type="Proteomes" id="UP001346149"/>
    </source>
</evidence>
<dbReference type="PANTHER" id="PTHR35742:SF1">
    <property type="entry name" value="THYLAKOID LUMENAL 16.5 KDA PROTEIN, CHLOROPLASTIC"/>
    <property type="match status" value="1"/>
</dbReference>
<organism evidence="2 3">
    <name type="scientific">Trapa natans</name>
    <name type="common">Water chestnut</name>
    <dbReference type="NCBI Taxonomy" id="22666"/>
    <lineage>
        <taxon>Eukaryota</taxon>
        <taxon>Viridiplantae</taxon>
        <taxon>Streptophyta</taxon>
        <taxon>Embryophyta</taxon>
        <taxon>Tracheophyta</taxon>
        <taxon>Spermatophyta</taxon>
        <taxon>Magnoliopsida</taxon>
        <taxon>eudicotyledons</taxon>
        <taxon>Gunneridae</taxon>
        <taxon>Pentapetalae</taxon>
        <taxon>rosids</taxon>
        <taxon>malvids</taxon>
        <taxon>Myrtales</taxon>
        <taxon>Lythraceae</taxon>
        <taxon>Trapa</taxon>
    </lineage>
</organism>
<dbReference type="GO" id="GO:0010206">
    <property type="term" value="P:photosystem II repair"/>
    <property type="evidence" value="ECO:0007669"/>
    <property type="project" value="InterPro"/>
</dbReference>
<dbReference type="EMBL" id="JAXQNO010000010">
    <property type="protein sequence ID" value="KAK4789747.1"/>
    <property type="molecule type" value="Genomic_DNA"/>
</dbReference>
<proteinExistence type="predicted"/>
<evidence type="ECO:0000313" key="2">
    <source>
        <dbReference type="EMBL" id="KAK4789747.1"/>
    </source>
</evidence>
<evidence type="ECO:0000259" key="1">
    <source>
        <dbReference type="Pfam" id="PF20675"/>
    </source>
</evidence>
<dbReference type="InterPro" id="IPR038862">
    <property type="entry name" value="MPH2"/>
</dbReference>
<protein>
    <recommendedName>
        <fullName evidence="1">Maintenance of Photosystem II under High light 2 C-terminal domain-containing protein</fullName>
    </recommendedName>
</protein>
<accession>A0AAN7LPT1</accession>
<dbReference type="InterPro" id="IPR049072">
    <property type="entry name" value="MPH2_C"/>
</dbReference>
<feature type="domain" description="Maintenance of Photosystem II under High light 2 C-terminal" evidence="1">
    <location>
        <begin position="117"/>
        <end position="186"/>
    </location>
</feature>
<dbReference type="PANTHER" id="PTHR35742">
    <property type="entry name" value="THYLAKOID LUMENAL 16.5 KDA PROTEIN, CHLOROPLASTIC"/>
    <property type="match status" value="1"/>
</dbReference>